<dbReference type="Proteomes" id="UP001071110">
    <property type="component" value="Unassembled WGS sequence"/>
</dbReference>
<dbReference type="PIRSF" id="PIRSF003203">
    <property type="entry name" value="AzlD"/>
    <property type="match status" value="1"/>
</dbReference>
<dbReference type="RefSeq" id="WP_269028026.1">
    <property type="nucleotide sequence ID" value="NZ_BAABDP010000002.1"/>
</dbReference>
<dbReference type="AlphaFoldDB" id="A0A9Q4II58"/>
<comment type="caution">
    <text evidence="2">The sequence shown here is derived from an EMBL/GenBank/DDBJ whole genome shotgun (WGS) entry which is preliminary data.</text>
</comment>
<dbReference type="InterPro" id="IPR008407">
    <property type="entry name" value="Brnchd-chn_aa_trnsp_AzlD"/>
</dbReference>
<evidence type="ECO:0000313" key="3">
    <source>
        <dbReference type="Proteomes" id="UP001071110"/>
    </source>
</evidence>
<keyword evidence="3" id="KW-1185">Reference proteome</keyword>
<dbReference type="Pfam" id="PF05437">
    <property type="entry name" value="AzlD"/>
    <property type="match status" value="1"/>
</dbReference>
<name>A0A9Q4II58_9CORY</name>
<proteinExistence type="predicted"/>
<organism evidence="2 3">
    <name type="scientific">Corynebacterium pilbarense</name>
    <dbReference type="NCBI Taxonomy" id="1288393"/>
    <lineage>
        <taxon>Bacteria</taxon>
        <taxon>Bacillati</taxon>
        <taxon>Actinomycetota</taxon>
        <taxon>Actinomycetes</taxon>
        <taxon>Mycobacteriales</taxon>
        <taxon>Corynebacteriaceae</taxon>
        <taxon>Corynebacterium</taxon>
    </lineage>
</organism>
<reference evidence="2" key="1">
    <citation type="submission" date="2022-08" db="EMBL/GenBank/DDBJ databases">
        <title>Corynebacterium sp. nov., isolated from clinical breast specimens.</title>
        <authorList>
            <person name="Zhang T."/>
        </authorList>
    </citation>
    <scope>NUCLEOTIDE SEQUENCE</scope>
    <source>
        <strain evidence="2">CCUG 57942</strain>
    </source>
</reference>
<feature type="transmembrane region" description="Helical" evidence="1">
    <location>
        <begin position="98"/>
        <end position="114"/>
    </location>
</feature>
<keyword evidence="1" id="KW-0812">Transmembrane</keyword>
<sequence>MSDYGLSDGISLGMVAAVLIPVGIVTVLLRALPFSILRVLKGSPFIDFLAVLMPVGVMTVLVVYTLVGHAGSPAHLASALVALVATLLLHWWKRRSDVSIFVGTALYMLLVNVVF</sequence>
<accession>A0A9Q4II58</accession>
<feature type="transmembrane region" description="Helical" evidence="1">
    <location>
        <begin position="45"/>
        <end position="67"/>
    </location>
</feature>
<keyword evidence="1" id="KW-0472">Membrane</keyword>
<gene>
    <name evidence="2" type="ORF">NUW87_08325</name>
</gene>
<keyword evidence="1" id="KW-1133">Transmembrane helix</keyword>
<feature type="transmembrane region" description="Helical" evidence="1">
    <location>
        <begin position="73"/>
        <end position="91"/>
    </location>
</feature>
<evidence type="ECO:0000256" key="1">
    <source>
        <dbReference type="SAM" id="Phobius"/>
    </source>
</evidence>
<evidence type="ECO:0000313" key="2">
    <source>
        <dbReference type="EMBL" id="MCZ2221377.1"/>
    </source>
</evidence>
<dbReference type="EMBL" id="JANRML010000010">
    <property type="protein sequence ID" value="MCZ2221377.1"/>
    <property type="molecule type" value="Genomic_DNA"/>
</dbReference>
<protein>
    <submittedName>
        <fullName evidence="2">AzlD domain-containing protein</fullName>
    </submittedName>
</protein>
<feature type="transmembrane region" description="Helical" evidence="1">
    <location>
        <begin position="12"/>
        <end position="33"/>
    </location>
</feature>